<dbReference type="InterPro" id="IPR001668">
    <property type="entry name" value="Mob_Pre"/>
</dbReference>
<protein>
    <submittedName>
        <fullName evidence="2">Mobilization protein</fullName>
    </submittedName>
</protein>
<dbReference type="GO" id="GO:0006310">
    <property type="term" value="P:DNA recombination"/>
    <property type="evidence" value="ECO:0007669"/>
    <property type="project" value="InterPro"/>
</dbReference>
<name>A0A413J530_9BACE</name>
<dbReference type="NCBIfam" id="NF041497">
    <property type="entry name" value="MobV"/>
    <property type="match status" value="1"/>
</dbReference>
<evidence type="ECO:0000313" key="3">
    <source>
        <dbReference type="Proteomes" id="UP000284205"/>
    </source>
</evidence>
<dbReference type="EMBL" id="QSCS01000011">
    <property type="protein sequence ID" value="RGY26313.1"/>
    <property type="molecule type" value="Genomic_DNA"/>
</dbReference>
<dbReference type="CDD" id="cd17242">
    <property type="entry name" value="MobM_relaxase"/>
    <property type="match status" value="1"/>
</dbReference>
<dbReference type="RefSeq" id="WP_122134288.1">
    <property type="nucleotide sequence ID" value="NZ_JADMYS010000004.1"/>
</dbReference>
<dbReference type="EMBL" id="QRUO01000006">
    <property type="protein sequence ID" value="RGR72174.1"/>
    <property type="molecule type" value="Genomic_DNA"/>
</dbReference>
<evidence type="ECO:0000313" key="2">
    <source>
        <dbReference type="EMBL" id="RGY26313.1"/>
    </source>
</evidence>
<dbReference type="Pfam" id="PF01076">
    <property type="entry name" value="Mob_Pre"/>
    <property type="match status" value="1"/>
</dbReference>
<organism evidence="2 4">
    <name type="scientific">Bacteroides caccae</name>
    <dbReference type="NCBI Taxonomy" id="47678"/>
    <lineage>
        <taxon>Bacteria</taxon>
        <taxon>Pseudomonadati</taxon>
        <taxon>Bacteroidota</taxon>
        <taxon>Bacteroidia</taxon>
        <taxon>Bacteroidales</taxon>
        <taxon>Bacteroidaceae</taxon>
        <taxon>Bacteroides</taxon>
    </lineage>
</organism>
<dbReference type="Gene3D" id="3.30.930.30">
    <property type="match status" value="1"/>
</dbReference>
<evidence type="ECO:0000313" key="4">
    <source>
        <dbReference type="Proteomes" id="UP000284431"/>
    </source>
</evidence>
<proteinExistence type="predicted"/>
<comment type="caution">
    <text evidence="2">The sequence shown here is derived from an EMBL/GenBank/DDBJ whole genome shotgun (WGS) entry which is preliminary data.</text>
</comment>
<evidence type="ECO:0000313" key="1">
    <source>
        <dbReference type="EMBL" id="RGR72174.1"/>
    </source>
</evidence>
<reference evidence="3 4" key="1">
    <citation type="submission" date="2018-08" db="EMBL/GenBank/DDBJ databases">
        <title>A genome reference for cultivated species of the human gut microbiota.</title>
        <authorList>
            <person name="Zou Y."/>
            <person name="Xue W."/>
            <person name="Luo G."/>
        </authorList>
    </citation>
    <scope>NUCLEOTIDE SEQUENCE [LARGE SCALE GENOMIC DNA]</scope>
    <source>
        <strain evidence="1 3">AF24-29LB</strain>
        <strain evidence="2 4">OF02-6LB</strain>
    </source>
</reference>
<accession>A0A413J530</accession>
<dbReference type="AlphaFoldDB" id="A0A413J530"/>
<sequence>MGYAVLHMEKTGGTDAAMSAHIERTIHPKNADASRTHLNRELIKFPDGVENRTQAIQHRLDTAGLTRKIGNNQVRAIRVLLTGTHEDMERITQEGRLDKWCEDNLRYLSDTFGRENIVSAVLHMDEQTPHIHATLVPIVREERKRKKKEQQVKKRYRKKPTDAARLCADDIMTRAKLKSYQDSYAQAKIQTMQTEHKKELSRLTALLNKTLKWFPQIKGILNLERVCLAGGFSQEQTAVLMMGKPLEYSGELYSEEYKRKFMAKDVKAKVFTDKGKFVLTIDLKPIGDWFREQFGKLKQGFNVRQNPKQSRLKL</sequence>
<dbReference type="GO" id="GO:0003677">
    <property type="term" value="F:DNA binding"/>
    <property type="evidence" value="ECO:0007669"/>
    <property type="project" value="InterPro"/>
</dbReference>
<gene>
    <name evidence="1" type="ORF">DWY26_08055</name>
    <name evidence="2" type="ORF">DXA49_08415</name>
</gene>
<dbReference type="Proteomes" id="UP000284431">
    <property type="component" value="Unassembled WGS sequence"/>
</dbReference>
<dbReference type="Proteomes" id="UP000284205">
    <property type="component" value="Unassembled WGS sequence"/>
</dbReference>